<reference evidence="1 2" key="1">
    <citation type="submission" date="2024-03" db="EMBL/GenBank/DDBJ databases">
        <title>A high-quality draft genome sequence of Diaporthe vaccinii, a causative agent of upright dieback and viscid rot disease in cranberry plants.</title>
        <authorList>
            <person name="Sarrasin M."/>
            <person name="Lang B.F."/>
            <person name="Burger G."/>
        </authorList>
    </citation>
    <scope>NUCLEOTIDE SEQUENCE [LARGE SCALE GENOMIC DNA]</scope>
    <source>
        <strain evidence="1 2">IS7</strain>
    </source>
</reference>
<organism evidence="1 2">
    <name type="scientific">Diaporthe vaccinii</name>
    <dbReference type="NCBI Taxonomy" id="105482"/>
    <lineage>
        <taxon>Eukaryota</taxon>
        <taxon>Fungi</taxon>
        <taxon>Dikarya</taxon>
        <taxon>Ascomycota</taxon>
        <taxon>Pezizomycotina</taxon>
        <taxon>Sordariomycetes</taxon>
        <taxon>Sordariomycetidae</taxon>
        <taxon>Diaporthales</taxon>
        <taxon>Diaporthaceae</taxon>
        <taxon>Diaporthe</taxon>
        <taxon>Diaporthe eres species complex</taxon>
    </lineage>
</organism>
<sequence>MSHGDLVSRMIFYTALALGSAPRLVRRLSVRVYKAITVKDEVWRLGCVDIAVAARSKERVGPGPAPAPARPPPGGMIPVQILRMLTGSQGLFHRCPL</sequence>
<accession>A0ABR4E0R2</accession>
<dbReference type="EMBL" id="JBAWTH010000123">
    <property type="protein sequence ID" value="KAL2276004.1"/>
    <property type="molecule type" value="Genomic_DNA"/>
</dbReference>
<dbReference type="Proteomes" id="UP001600888">
    <property type="component" value="Unassembled WGS sequence"/>
</dbReference>
<evidence type="ECO:0000313" key="2">
    <source>
        <dbReference type="Proteomes" id="UP001600888"/>
    </source>
</evidence>
<protein>
    <submittedName>
        <fullName evidence="1">Uncharacterized protein</fullName>
    </submittedName>
</protein>
<gene>
    <name evidence="1" type="ORF">FJTKL_01406</name>
</gene>
<name>A0ABR4E0R2_9PEZI</name>
<evidence type="ECO:0000313" key="1">
    <source>
        <dbReference type="EMBL" id="KAL2276004.1"/>
    </source>
</evidence>
<keyword evidence="2" id="KW-1185">Reference proteome</keyword>
<comment type="caution">
    <text evidence="1">The sequence shown here is derived from an EMBL/GenBank/DDBJ whole genome shotgun (WGS) entry which is preliminary data.</text>
</comment>
<proteinExistence type="predicted"/>